<dbReference type="InterPro" id="IPR036444">
    <property type="entry name" value="PLipase_A2_dom_sf"/>
</dbReference>
<dbReference type="OrthoDB" id="4405280at2759"/>
<dbReference type="Proteomes" id="UP000193920">
    <property type="component" value="Unassembled WGS sequence"/>
</dbReference>
<evidence type="ECO:0000256" key="1">
    <source>
        <dbReference type="SAM" id="SignalP"/>
    </source>
</evidence>
<name>A0A1Y2AGR0_9FUNG</name>
<dbReference type="AlphaFoldDB" id="A0A1Y2AGR0"/>
<protein>
    <recommendedName>
        <fullName evidence="4">LysM domain-containing protein</fullName>
    </recommendedName>
</protein>
<sequence>MNLLNISFILSLFGLAIAEQTCLRYYEVKENQHLLDISNALKLPVDLLLYFNNFDFSEVYPTQKICIDKAIEINDYLEKLAININEREKTEFKKEKYIKNIIEEEFNEDEITELDNTANFTFNLFNKVYNKNLTSENFSTTNCENTCRNSQNIFTAINESPNVLFSTNIINNIIKKINGNIEITEKFFYKNCLNFCYTNSFMINHNLDDKKRSTKSYSKINDNSNNKFLIKRANNCPNPSKKGSKKNGNTSIFSVNIFKPACNAHDYCYHCVIKEYCDYNLFDQLTKICVTNYLGNGGILDAVKNAITKQYQNCITIATAFKVAVEKLGNSGFYSDQEHVDKYDLRQCCSSTHISRFVNQPFYLEKTNHNFNNNNINNNIYKYEIYISGETISKEKILSLKATKCTENKDCPESVECYNGICHARYYCHNEECIEIKEGMSFRSDANLENYKFYNTTDLILESCPEDARNIEKCFTRYCLNDSNCYSNKCFNNTCIINNQFTTTFCSVYIGSDHFTCSRLEFENCKNDKECYPNRCNEYHFCTSALEKNWLGIALFKYLLFSN</sequence>
<feature type="signal peptide" evidence="1">
    <location>
        <begin position="1"/>
        <end position="18"/>
    </location>
</feature>
<keyword evidence="3" id="KW-1185">Reference proteome</keyword>
<feature type="chain" id="PRO_5012598522" description="LysM domain-containing protein" evidence="1">
    <location>
        <begin position="19"/>
        <end position="563"/>
    </location>
</feature>
<dbReference type="EMBL" id="MCOG01000261">
    <property type="protein sequence ID" value="ORY21672.1"/>
    <property type="molecule type" value="Genomic_DNA"/>
</dbReference>
<dbReference type="SUPFAM" id="SSF48619">
    <property type="entry name" value="Phospholipase A2, PLA2"/>
    <property type="match status" value="1"/>
</dbReference>
<dbReference type="GO" id="GO:0050482">
    <property type="term" value="P:arachidonate secretion"/>
    <property type="evidence" value="ECO:0007669"/>
    <property type="project" value="InterPro"/>
</dbReference>
<dbReference type="GO" id="GO:0004623">
    <property type="term" value="F:phospholipase A2 activity"/>
    <property type="evidence" value="ECO:0007669"/>
    <property type="project" value="InterPro"/>
</dbReference>
<accession>A0A1Y2AGR0</accession>
<keyword evidence="1" id="KW-0732">Signal</keyword>
<evidence type="ECO:0000313" key="2">
    <source>
        <dbReference type="EMBL" id="ORY21672.1"/>
    </source>
</evidence>
<dbReference type="Gene3D" id="1.20.90.10">
    <property type="entry name" value="Phospholipase A2 domain"/>
    <property type="match status" value="1"/>
</dbReference>
<proteinExistence type="predicted"/>
<comment type="caution">
    <text evidence="2">The sequence shown here is derived from an EMBL/GenBank/DDBJ whole genome shotgun (WGS) entry which is preliminary data.</text>
</comment>
<organism evidence="2 3">
    <name type="scientific">Neocallimastix californiae</name>
    <dbReference type="NCBI Taxonomy" id="1754190"/>
    <lineage>
        <taxon>Eukaryota</taxon>
        <taxon>Fungi</taxon>
        <taxon>Fungi incertae sedis</taxon>
        <taxon>Chytridiomycota</taxon>
        <taxon>Chytridiomycota incertae sedis</taxon>
        <taxon>Neocallimastigomycetes</taxon>
        <taxon>Neocallimastigales</taxon>
        <taxon>Neocallimastigaceae</taxon>
        <taxon>Neocallimastix</taxon>
    </lineage>
</organism>
<evidence type="ECO:0000313" key="3">
    <source>
        <dbReference type="Proteomes" id="UP000193920"/>
    </source>
</evidence>
<dbReference type="GO" id="GO:0006644">
    <property type="term" value="P:phospholipid metabolic process"/>
    <property type="evidence" value="ECO:0007669"/>
    <property type="project" value="InterPro"/>
</dbReference>
<reference evidence="2 3" key="1">
    <citation type="submission" date="2016-08" db="EMBL/GenBank/DDBJ databases">
        <title>A Parts List for Fungal Cellulosomes Revealed by Comparative Genomics.</title>
        <authorList>
            <consortium name="DOE Joint Genome Institute"/>
            <person name="Haitjema C.H."/>
            <person name="Gilmore S.P."/>
            <person name="Henske J.K."/>
            <person name="Solomon K.V."/>
            <person name="De Groot R."/>
            <person name="Kuo A."/>
            <person name="Mondo S.J."/>
            <person name="Salamov A.A."/>
            <person name="Labutti K."/>
            <person name="Zhao Z."/>
            <person name="Chiniquy J."/>
            <person name="Barry K."/>
            <person name="Brewer H.M."/>
            <person name="Purvine S.O."/>
            <person name="Wright A.T."/>
            <person name="Boxma B."/>
            <person name="Van Alen T."/>
            <person name="Hackstein J.H."/>
            <person name="Baker S.E."/>
            <person name="Grigoriev I.V."/>
            <person name="O'Malley M.A."/>
        </authorList>
    </citation>
    <scope>NUCLEOTIDE SEQUENCE [LARGE SCALE GENOMIC DNA]</scope>
    <source>
        <strain evidence="2 3">G1</strain>
    </source>
</reference>
<evidence type="ECO:0008006" key="4">
    <source>
        <dbReference type="Google" id="ProtNLM"/>
    </source>
</evidence>
<gene>
    <name evidence="2" type="ORF">LY90DRAFT_676170</name>
</gene>